<accession>D8SDQ3</accession>
<dbReference type="CDD" id="cd19357">
    <property type="entry name" value="TenA_E_At3g16990-like"/>
    <property type="match status" value="1"/>
</dbReference>
<protein>
    <recommendedName>
        <fullName evidence="1">Thiaminase-2/PQQC domain-containing protein</fullName>
    </recommendedName>
</protein>
<dbReference type="STRING" id="88036.D8SDQ3"/>
<feature type="domain" description="Thiaminase-2/PQQC" evidence="1">
    <location>
        <begin position="11"/>
        <end position="216"/>
    </location>
</feature>
<keyword evidence="3" id="KW-1185">Reference proteome</keyword>
<dbReference type="KEGG" id="smo:SELMODRAFT_444885"/>
<dbReference type="AlphaFoldDB" id="D8SDQ3"/>
<dbReference type="Proteomes" id="UP000001514">
    <property type="component" value="Unassembled WGS sequence"/>
</dbReference>
<name>D8SDQ3_SELML</name>
<dbReference type="GO" id="GO:0005829">
    <property type="term" value="C:cytosol"/>
    <property type="evidence" value="ECO:0000318"/>
    <property type="project" value="GO_Central"/>
</dbReference>
<dbReference type="Gramene" id="EFJ17665">
    <property type="protein sequence ID" value="EFJ17665"/>
    <property type="gene ID" value="SELMODRAFT_444885"/>
</dbReference>
<evidence type="ECO:0000259" key="1">
    <source>
        <dbReference type="Pfam" id="PF03070"/>
    </source>
</evidence>
<dbReference type="OMA" id="FNTWLVQ"/>
<dbReference type="SUPFAM" id="SSF48613">
    <property type="entry name" value="Heme oxygenase-like"/>
    <property type="match status" value="1"/>
</dbReference>
<dbReference type="eggNOG" id="ENOG502QQ9D">
    <property type="taxonomic scope" value="Eukaryota"/>
</dbReference>
<sequence length="220" mass="24993">MALSQWKSRHAELYNKATTHHPYIVSIRNGSVDLSCYKRWLGQDYIFVKAFVRFIGSILAKIPSNASDETLMTLLSGASALHDELQWFQKEAVVWKIGLEDLPPKKTTQDYCRFLEDMSQPSVDYAVVLSTFWAIEHVYFESFAFCLEPGSKTPHQLVEACGRWGSPSFGSYCDLLRSIAEAAVESTGSNEVKQRGEDAFVRVLQLENEFWNMSTDVSQE</sequence>
<dbReference type="InterPro" id="IPR050967">
    <property type="entry name" value="Thiamine_Salvage_TenA"/>
</dbReference>
<dbReference type="FunCoup" id="D8SDQ3">
    <property type="interactions" value="277"/>
</dbReference>
<dbReference type="EMBL" id="GL377613">
    <property type="protein sequence ID" value="EFJ17665.1"/>
    <property type="molecule type" value="Genomic_DNA"/>
</dbReference>
<dbReference type="PANTHER" id="PTHR43198:SF5">
    <property type="entry name" value="BIFUNCTIONAL TENA-E PROTEIN"/>
    <property type="match status" value="1"/>
</dbReference>
<dbReference type="OrthoDB" id="37730at2759"/>
<gene>
    <name evidence="2" type="ORF">SELMODRAFT_444885</name>
</gene>
<dbReference type="InParanoid" id="D8SDQ3"/>
<dbReference type="Pfam" id="PF03070">
    <property type="entry name" value="TENA_THI-4"/>
    <property type="match status" value="1"/>
</dbReference>
<reference evidence="2 3" key="1">
    <citation type="journal article" date="2011" name="Science">
        <title>The Selaginella genome identifies genetic changes associated with the evolution of vascular plants.</title>
        <authorList>
            <person name="Banks J.A."/>
            <person name="Nishiyama T."/>
            <person name="Hasebe M."/>
            <person name="Bowman J.L."/>
            <person name="Gribskov M."/>
            <person name="dePamphilis C."/>
            <person name="Albert V.A."/>
            <person name="Aono N."/>
            <person name="Aoyama T."/>
            <person name="Ambrose B.A."/>
            <person name="Ashton N.W."/>
            <person name="Axtell M.J."/>
            <person name="Barker E."/>
            <person name="Barker M.S."/>
            <person name="Bennetzen J.L."/>
            <person name="Bonawitz N.D."/>
            <person name="Chapple C."/>
            <person name="Cheng C."/>
            <person name="Correa L.G."/>
            <person name="Dacre M."/>
            <person name="DeBarry J."/>
            <person name="Dreyer I."/>
            <person name="Elias M."/>
            <person name="Engstrom E.M."/>
            <person name="Estelle M."/>
            <person name="Feng L."/>
            <person name="Finet C."/>
            <person name="Floyd S.K."/>
            <person name="Frommer W.B."/>
            <person name="Fujita T."/>
            <person name="Gramzow L."/>
            <person name="Gutensohn M."/>
            <person name="Harholt J."/>
            <person name="Hattori M."/>
            <person name="Heyl A."/>
            <person name="Hirai T."/>
            <person name="Hiwatashi Y."/>
            <person name="Ishikawa M."/>
            <person name="Iwata M."/>
            <person name="Karol K.G."/>
            <person name="Koehler B."/>
            <person name="Kolukisaoglu U."/>
            <person name="Kubo M."/>
            <person name="Kurata T."/>
            <person name="Lalonde S."/>
            <person name="Li K."/>
            <person name="Li Y."/>
            <person name="Litt A."/>
            <person name="Lyons E."/>
            <person name="Manning G."/>
            <person name="Maruyama T."/>
            <person name="Michael T.P."/>
            <person name="Mikami K."/>
            <person name="Miyazaki S."/>
            <person name="Morinaga S."/>
            <person name="Murata T."/>
            <person name="Mueller-Roeber B."/>
            <person name="Nelson D.R."/>
            <person name="Obara M."/>
            <person name="Oguri Y."/>
            <person name="Olmstead R.G."/>
            <person name="Onodera N."/>
            <person name="Petersen B.L."/>
            <person name="Pils B."/>
            <person name="Prigge M."/>
            <person name="Rensing S.A."/>
            <person name="Riano-Pachon D.M."/>
            <person name="Roberts A.W."/>
            <person name="Sato Y."/>
            <person name="Scheller H.V."/>
            <person name="Schulz B."/>
            <person name="Schulz C."/>
            <person name="Shakirov E.V."/>
            <person name="Shibagaki N."/>
            <person name="Shinohara N."/>
            <person name="Shippen D.E."/>
            <person name="Soerensen I."/>
            <person name="Sotooka R."/>
            <person name="Sugimoto N."/>
            <person name="Sugita M."/>
            <person name="Sumikawa N."/>
            <person name="Tanurdzic M."/>
            <person name="Theissen G."/>
            <person name="Ulvskov P."/>
            <person name="Wakazuki S."/>
            <person name="Weng J.K."/>
            <person name="Willats W.W."/>
            <person name="Wipf D."/>
            <person name="Wolf P.G."/>
            <person name="Yang L."/>
            <person name="Zimmer A.D."/>
            <person name="Zhu Q."/>
            <person name="Mitros T."/>
            <person name="Hellsten U."/>
            <person name="Loque D."/>
            <person name="Otillar R."/>
            <person name="Salamov A."/>
            <person name="Schmutz J."/>
            <person name="Shapiro H."/>
            <person name="Lindquist E."/>
            <person name="Lucas S."/>
            <person name="Rokhsar D."/>
            <person name="Grigoriev I.V."/>
        </authorList>
    </citation>
    <scope>NUCLEOTIDE SEQUENCE [LARGE SCALE GENOMIC DNA]</scope>
</reference>
<dbReference type="InterPro" id="IPR016084">
    <property type="entry name" value="Haem_Oase-like_multi-hlx"/>
</dbReference>
<proteinExistence type="predicted"/>
<organism evidence="3">
    <name type="scientific">Selaginella moellendorffii</name>
    <name type="common">Spikemoss</name>
    <dbReference type="NCBI Taxonomy" id="88036"/>
    <lineage>
        <taxon>Eukaryota</taxon>
        <taxon>Viridiplantae</taxon>
        <taxon>Streptophyta</taxon>
        <taxon>Embryophyta</taxon>
        <taxon>Tracheophyta</taxon>
        <taxon>Lycopodiopsida</taxon>
        <taxon>Selaginellales</taxon>
        <taxon>Selaginellaceae</taxon>
        <taxon>Selaginella</taxon>
    </lineage>
</organism>
<dbReference type="PANTHER" id="PTHR43198">
    <property type="entry name" value="BIFUNCTIONAL TH2 PROTEIN"/>
    <property type="match status" value="1"/>
</dbReference>
<evidence type="ECO:0000313" key="2">
    <source>
        <dbReference type="EMBL" id="EFJ17665.1"/>
    </source>
</evidence>
<evidence type="ECO:0000313" key="3">
    <source>
        <dbReference type="Proteomes" id="UP000001514"/>
    </source>
</evidence>
<dbReference type="InterPro" id="IPR004305">
    <property type="entry name" value="Thiaminase-2/PQQC"/>
</dbReference>
<dbReference type="HOGENOM" id="CLU_055855_1_0_1"/>
<dbReference type="Gene3D" id="1.20.910.10">
    <property type="entry name" value="Heme oxygenase-like"/>
    <property type="match status" value="1"/>
</dbReference>
<dbReference type="GO" id="GO:0006772">
    <property type="term" value="P:thiamine metabolic process"/>
    <property type="evidence" value="ECO:0007669"/>
    <property type="project" value="UniProtKB-ARBA"/>
</dbReference>